<accession>A0A8J5XG53</accession>
<dbReference type="InterPro" id="IPR036034">
    <property type="entry name" value="PDZ_sf"/>
</dbReference>
<dbReference type="EMBL" id="JAGTXO010000012">
    <property type="protein sequence ID" value="KAG8464536.1"/>
    <property type="molecule type" value="Genomic_DNA"/>
</dbReference>
<evidence type="ECO:0000313" key="4">
    <source>
        <dbReference type="Proteomes" id="UP000751190"/>
    </source>
</evidence>
<gene>
    <name evidence="3" type="ORF">KFE25_009904</name>
</gene>
<dbReference type="InterPro" id="IPR001478">
    <property type="entry name" value="PDZ"/>
</dbReference>
<dbReference type="SUPFAM" id="SSF50156">
    <property type="entry name" value="PDZ domain-like"/>
    <property type="match status" value="1"/>
</dbReference>
<proteinExistence type="predicted"/>
<evidence type="ECO:0000313" key="3">
    <source>
        <dbReference type="EMBL" id="KAG8464536.1"/>
    </source>
</evidence>
<feature type="region of interest" description="Disordered" evidence="1">
    <location>
        <begin position="294"/>
        <end position="332"/>
    </location>
</feature>
<sequence>MAADSTIGAYLVRDESGRFRFDLAADELGPTIALIGQSTVEDDRRMLRVGDRVKLIDGNDAFGLELDEARALVKRAGPMLKLYVVRGTDAPSTLPARTGIAGQRQGVAGRRGADEAVSEAAELLARSKLAMQRPSVSAERDASDAFKALEGFGTWLQTSAVEDARRAAAAAAEAVQQSARSVSETAAEAARRIAEASGERIGVEAGGSYSHGRFGGGTSNARAAVRSASARAHEGGGGGGQGYGCGGIGSGAGPTTAAAFGLQCVCDMRGFKCPLHPGRELWRNRPDFAQAMAQGDRVPGEDHPDARATPPTAASSGGAAAPELSLIDLSAP</sequence>
<feature type="domain" description="PDZ" evidence="2">
    <location>
        <begin position="8"/>
        <end position="88"/>
    </location>
</feature>
<evidence type="ECO:0000256" key="1">
    <source>
        <dbReference type="SAM" id="MobiDB-lite"/>
    </source>
</evidence>
<organism evidence="3 4">
    <name type="scientific">Diacronema lutheri</name>
    <name type="common">Unicellular marine alga</name>
    <name type="synonym">Monochrysis lutheri</name>
    <dbReference type="NCBI Taxonomy" id="2081491"/>
    <lineage>
        <taxon>Eukaryota</taxon>
        <taxon>Haptista</taxon>
        <taxon>Haptophyta</taxon>
        <taxon>Pavlovophyceae</taxon>
        <taxon>Pavlovales</taxon>
        <taxon>Pavlovaceae</taxon>
        <taxon>Diacronema</taxon>
    </lineage>
</organism>
<dbReference type="AlphaFoldDB" id="A0A8J5XG53"/>
<comment type="caution">
    <text evidence="3">The sequence shown here is derived from an EMBL/GenBank/DDBJ whole genome shotgun (WGS) entry which is preliminary data.</text>
</comment>
<reference evidence="3" key="1">
    <citation type="submission" date="2021-05" db="EMBL/GenBank/DDBJ databases">
        <title>The genome of the haptophyte Pavlova lutheri (Diacronema luteri, Pavlovales) - a model for lipid biosynthesis in eukaryotic algae.</title>
        <authorList>
            <person name="Hulatt C.J."/>
            <person name="Posewitz M.C."/>
        </authorList>
    </citation>
    <scope>NUCLEOTIDE SEQUENCE</scope>
    <source>
        <strain evidence="3">NIVA-4/92</strain>
    </source>
</reference>
<feature type="compositionally biased region" description="Low complexity" evidence="1">
    <location>
        <begin position="308"/>
        <end position="321"/>
    </location>
</feature>
<protein>
    <recommendedName>
        <fullName evidence="2">PDZ domain-containing protein</fullName>
    </recommendedName>
</protein>
<name>A0A8J5XG53_DIALT</name>
<dbReference type="OrthoDB" id="10555593at2759"/>
<keyword evidence="4" id="KW-1185">Reference proteome</keyword>
<evidence type="ECO:0000259" key="2">
    <source>
        <dbReference type="PROSITE" id="PS50106"/>
    </source>
</evidence>
<dbReference type="Proteomes" id="UP000751190">
    <property type="component" value="Unassembled WGS sequence"/>
</dbReference>
<dbReference type="PROSITE" id="PS50106">
    <property type="entry name" value="PDZ"/>
    <property type="match status" value="1"/>
</dbReference>